<dbReference type="InterPro" id="IPR010628">
    <property type="entry name" value="EutB"/>
</dbReference>
<dbReference type="OrthoDB" id="9770909at2"/>
<proteinExistence type="inferred from homology"/>
<comment type="subcellular location">
    <subcellularLocation>
        <location evidence="1">Bacterial microcompartment</location>
    </subcellularLocation>
</comment>
<dbReference type="GO" id="GO:0031419">
    <property type="term" value="F:cobalamin binding"/>
    <property type="evidence" value="ECO:0007669"/>
    <property type="project" value="UniProtKB-UniRule"/>
</dbReference>
<evidence type="ECO:0000313" key="3">
    <source>
        <dbReference type="Proteomes" id="UP000190135"/>
    </source>
</evidence>
<dbReference type="EMBL" id="FUXL01000009">
    <property type="protein sequence ID" value="SKA24247.1"/>
    <property type="molecule type" value="Genomic_DNA"/>
</dbReference>
<dbReference type="InterPro" id="IPR044939">
    <property type="entry name" value="EutB_dom_2_sf"/>
</dbReference>
<name>A0A1T4S7W4_9HYPH</name>
<feature type="binding site" evidence="1">
    <location>
        <position position="193"/>
    </location>
    <ligand>
        <name>adenosylcob(III)alamin</name>
        <dbReference type="ChEBI" id="CHEBI:18408"/>
    </ligand>
</feature>
<dbReference type="GO" id="GO:0031471">
    <property type="term" value="C:ethanolamine degradation polyhedral organelle"/>
    <property type="evidence" value="ECO:0007669"/>
    <property type="project" value="UniProtKB-UniRule"/>
</dbReference>
<keyword evidence="1" id="KW-1283">Bacterial microcompartment</keyword>
<keyword evidence="1 2" id="KW-0456">Lyase</keyword>
<dbReference type="GO" id="GO:0006520">
    <property type="term" value="P:amino acid metabolic process"/>
    <property type="evidence" value="ECO:0007669"/>
    <property type="project" value="InterPro"/>
</dbReference>
<comment type="pathway">
    <text evidence="1">Amine and polyamine degradation; ethanolamine degradation.</text>
</comment>
<dbReference type="PANTHER" id="PTHR39329">
    <property type="entry name" value="ETHANOLAMINE AMMONIA-LYASE HEAVY CHAIN"/>
    <property type="match status" value="1"/>
</dbReference>
<feature type="binding site" evidence="1">
    <location>
        <position position="287"/>
    </location>
    <ligand>
        <name>substrate</name>
    </ligand>
</feature>
<feature type="binding site" evidence="1">
    <location>
        <position position="245"/>
    </location>
    <ligand>
        <name>adenosylcob(III)alamin</name>
        <dbReference type="ChEBI" id="CHEBI:18408"/>
    </ligand>
</feature>
<comment type="catalytic activity">
    <reaction evidence="1">
        <text>ethanolamine = acetaldehyde + NH4(+)</text>
        <dbReference type="Rhea" id="RHEA:15313"/>
        <dbReference type="ChEBI" id="CHEBI:15343"/>
        <dbReference type="ChEBI" id="CHEBI:28938"/>
        <dbReference type="ChEBI" id="CHEBI:57603"/>
        <dbReference type="EC" id="4.3.1.7"/>
    </reaction>
</comment>
<gene>
    <name evidence="1" type="primary">eutB</name>
    <name evidence="2" type="ORF">SAMN05428963_10974</name>
</gene>
<feature type="binding site" evidence="1">
    <location>
        <position position="192"/>
    </location>
    <ligand>
        <name>substrate</name>
    </ligand>
</feature>
<protein>
    <recommendedName>
        <fullName evidence="1">Ethanolamine ammonia-lyase large subunit</fullName>
        <shortName evidence="1">EAL large subunit</shortName>
        <ecNumber evidence="1">4.3.1.7</ecNumber>
    </recommendedName>
</protein>
<dbReference type="InterPro" id="IPR044941">
    <property type="entry name" value="EutB_N_sf"/>
</dbReference>
<dbReference type="RefSeq" id="WP_078709015.1">
    <property type="nucleotide sequence ID" value="NZ_FUXL01000009.1"/>
</dbReference>
<comment type="subunit">
    <text evidence="1">The basic unit is a heterodimer which dimerizes to form tetramers. The heterotetramers trimerize; 6 large subunits form a core ring with 6 small subunits projecting outwards.</text>
</comment>
<evidence type="ECO:0000256" key="1">
    <source>
        <dbReference type="HAMAP-Rule" id="MF_00861"/>
    </source>
</evidence>
<evidence type="ECO:0000313" key="2">
    <source>
        <dbReference type="EMBL" id="SKA24247.1"/>
    </source>
</evidence>
<comment type="function">
    <text evidence="1">Catalyzes the deamination of various vicinal amino-alcohols to oxo compounds. Allows this organism to utilize ethanolamine as the sole source of nitrogen and carbon in the presence of vitamin B12.</text>
</comment>
<dbReference type="Proteomes" id="UP000190135">
    <property type="component" value="Unassembled WGS sequence"/>
</dbReference>
<accession>A0A1T4S7W4</accession>
<dbReference type="GO" id="GO:0005829">
    <property type="term" value="C:cytosol"/>
    <property type="evidence" value="ECO:0007669"/>
    <property type="project" value="TreeGrafter"/>
</dbReference>
<sequence>MSYSTTIEGTRFRFDDLKTLLAKASPERSGDQLAGLAAEGPVERLAAQMALADLPLKTFLAEELIPSETDEVSRLIADQHDEAAFAPVASLTVGEFREWLLFDADDEALESVTFGLTPEMVAAVSKIMRVKDLIAVAAKRQVVTRFRSTIGLKGHLSARNQPNHPTDDSAGIALSAIDGLLMGSGDAVIGVNPATDTLDDYIRIVRLLDELRSRLDIPTQTCCLGHVTVALKALERGAPVDLVFQSIAGSEKANRGFGIDLALLEEAHEAARAAKRGTIGDNLMYFETGQGAALSADAHFGVDQQTMEARTYAVARAFRPLLVNTVVGFIGPEYLFDGRQIIRAGLEDHFCGKLLGLPMGVDVCYTNHADADQNDMDVLLTLLCAAGVNFVITVPGADDVMLNYQSLSHQDVVFARQTLGLRPAPEFAAWLDRVGLTDQEGRLVASPDAFLETLGASRLWN</sequence>
<dbReference type="Gene3D" id="1.10.220.70">
    <property type="entry name" value="lyase"/>
    <property type="match status" value="1"/>
</dbReference>
<dbReference type="PIRSF" id="PIRSF018788">
    <property type="entry name" value="EutB"/>
    <property type="match status" value="1"/>
</dbReference>
<reference evidence="2 3" key="1">
    <citation type="submission" date="2017-02" db="EMBL/GenBank/DDBJ databases">
        <authorList>
            <person name="Peterson S.W."/>
        </authorList>
    </citation>
    <scope>NUCLEOTIDE SEQUENCE [LARGE SCALE GENOMIC DNA]</scope>
    <source>
        <strain evidence="2 3">USBA 369</strain>
    </source>
</reference>
<feature type="binding site" evidence="1">
    <location>
        <position position="362"/>
    </location>
    <ligand>
        <name>substrate</name>
    </ligand>
</feature>
<feature type="binding site" evidence="1">
    <location>
        <position position="295"/>
    </location>
    <ligand>
        <name>adenosylcob(III)alamin</name>
        <dbReference type="ChEBI" id="CHEBI:18408"/>
    </ligand>
</feature>
<dbReference type="HAMAP" id="MF_00861">
    <property type="entry name" value="EutB"/>
    <property type="match status" value="1"/>
</dbReference>
<dbReference type="GO" id="GO:0009350">
    <property type="term" value="C:ethanolamine ammonia-lyase complex"/>
    <property type="evidence" value="ECO:0007669"/>
    <property type="project" value="UniProtKB-UniRule"/>
</dbReference>
<dbReference type="Pfam" id="PF06751">
    <property type="entry name" value="EutB"/>
    <property type="match status" value="1"/>
</dbReference>
<dbReference type="AlphaFoldDB" id="A0A1T4S7W4"/>
<dbReference type="STRING" id="1365950.SAMN05428963_10974"/>
<dbReference type="PANTHER" id="PTHR39329:SF1">
    <property type="entry name" value="ETHANOLAMINE AMMONIA-LYASE LARGE SUBUNIT"/>
    <property type="match status" value="1"/>
</dbReference>
<dbReference type="GO" id="GO:0008851">
    <property type="term" value="F:ethanolamine ammonia-lyase activity"/>
    <property type="evidence" value="ECO:0007669"/>
    <property type="project" value="UniProtKB-UniRule"/>
</dbReference>
<keyword evidence="3" id="KW-1185">Reference proteome</keyword>
<keyword evidence="1" id="KW-0846">Cobalamin</keyword>
<dbReference type="InterPro" id="IPR013785">
    <property type="entry name" value="Aldolase_TIM"/>
</dbReference>
<feature type="binding site" evidence="1">
    <location>
        <position position="401"/>
    </location>
    <ligand>
        <name>adenosylcob(III)alamin</name>
        <dbReference type="ChEBI" id="CHEBI:18408"/>
    </ligand>
</feature>
<dbReference type="UniPathway" id="UPA00560"/>
<comment type="similarity">
    <text evidence="1">Belongs to the EutB family.</text>
</comment>
<comment type="cofactor">
    <cofactor evidence="1">
        <name>adenosylcob(III)alamin</name>
        <dbReference type="ChEBI" id="CHEBI:18408"/>
    </cofactor>
    <text evidence="1">Binds between the large and small subunits.</text>
</comment>
<dbReference type="EC" id="4.3.1.7" evidence="1"/>
<dbReference type="Gene3D" id="3.20.20.70">
    <property type="entry name" value="Aldolase class I"/>
    <property type="match status" value="1"/>
</dbReference>
<dbReference type="GO" id="GO:0046336">
    <property type="term" value="P:ethanolamine catabolic process"/>
    <property type="evidence" value="ECO:0007669"/>
    <property type="project" value="UniProtKB-UniRule"/>
</dbReference>
<feature type="binding site" evidence="1">
    <location>
        <begin position="159"/>
        <end position="161"/>
    </location>
    <ligand>
        <name>substrate</name>
    </ligand>
</feature>
<dbReference type="Gene3D" id="2.30.170.30">
    <property type="entry name" value="ethanolamine ammonia-lyase heavy chain domain like"/>
    <property type="match status" value="1"/>
</dbReference>
<organism evidence="2 3">
    <name type="scientific">Consotaella salsifontis</name>
    <dbReference type="NCBI Taxonomy" id="1365950"/>
    <lineage>
        <taxon>Bacteria</taxon>
        <taxon>Pseudomonadati</taxon>
        <taxon>Pseudomonadota</taxon>
        <taxon>Alphaproteobacteria</taxon>
        <taxon>Hyphomicrobiales</taxon>
        <taxon>Aurantimonadaceae</taxon>
        <taxon>Consotaella</taxon>
    </lineage>
</organism>
<keyword evidence="1" id="KW-0170">Cobalt</keyword>
<dbReference type="NCBIfam" id="NF011649">
    <property type="entry name" value="PRK15067.1"/>
    <property type="match status" value="1"/>
</dbReference>